<feature type="repeat" description="Filamin" evidence="3">
    <location>
        <begin position="35"/>
        <end position="112"/>
    </location>
</feature>
<feature type="region of interest" description="Disordered" evidence="4">
    <location>
        <begin position="606"/>
        <end position="635"/>
    </location>
</feature>
<sequence>RHSVDVLFGGQQVQGSPFHIDVFDIQKIRVNKFFQGSVNEKAGFELDCTQAGSGNQEIRIVSPSGHTVPFHVEEGANLIHHVTYTPTEPGQYKIYVSYSGMELNGSPFLQEIGEGALPTVHGEGLHKGEEDKPAHFYIDARNLKGTPSVQVDGPNAIAKCSIDPLKDGQYKVTYIPVEVGLFDVYVRWNDRELPGSPFHPQVVDPRKVKVVGGWQHYMDGQERIHLVVGEEKKIPFDTSEAGPGQLRAEIKSPSSLLPVEVDDSHKGRSVVKFTPREEGNHYIYLHWSDHPLVNSPYLGYATGGAADPSKVWLTGRGLKEAVVKEEAEFTIDGSQAGPGEPDVELTGVRAEIPVITTPLGGGKYRCTYIPVIPGAYLLNISWNGRQLRGAPYKVNVIGASYPDRVVVNGDGLNGGLLGQSLNFRIDTRKAGPGELTAYCMGPTKVAYCELQDHHDGIYSLVIRPQETGRHTLQIKYGGENVQGSPFKFKIAGQPDASKVRVSGPGVEHGILANFQSQFFVETKGAGAGQLTVRIRGPKGAFQVEMYRESQKDRTILCRYYPSVTGLYIISVRWSGVDVPGSPFQVHILDTQQELEQVLHEASFTGSGHHHHLVSPNNTNFHNSSSYHNSSMGSSNYVRQSAHQNGYHHNVSRNSSHYQWN</sequence>
<protein>
    <submittedName>
        <fullName evidence="5">Uncharacterized protein</fullName>
    </submittedName>
</protein>
<dbReference type="EMBL" id="CAJHNH020002613">
    <property type="protein sequence ID" value="CAG5127219.1"/>
    <property type="molecule type" value="Genomic_DNA"/>
</dbReference>
<evidence type="ECO:0000313" key="5">
    <source>
        <dbReference type="EMBL" id="CAG5127219.1"/>
    </source>
</evidence>
<evidence type="ECO:0000256" key="3">
    <source>
        <dbReference type="PROSITE-ProRule" id="PRU00087"/>
    </source>
</evidence>
<dbReference type="Pfam" id="PF00630">
    <property type="entry name" value="Filamin"/>
    <property type="match status" value="6"/>
</dbReference>
<dbReference type="SUPFAM" id="SSF81296">
    <property type="entry name" value="E set domains"/>
    <property type="match status" value="6"/>
</dbReference>
<dbReference type="InterPro" id="IPR013783">
    <property type="entry name" value="Ig-like_fold"/>
</dbReference>
<dbReference type="SMART" id="SM00557">
    <property type="entry name" value="IG_FLMN"/>
    <property type="match status" value="6"/>
</dbReference>
<dbReference type="InterPro" id="IPR001298">
    <property type="entry name" value="Filamin/ABP280_rpt"/>
</dbReference>
<dbReference type="GO" id="GO:0051015">
    <property type="term" value="F:actin filament binding"/>
    <property type="evidence" value="ECO:0007669"/>
    <property type="project" value="InterPro"/>
</dbReference>
<dbReference type="InterPro" id="IPR017868">
    <property type="entry name" value="Filamin/ABP280_repeat-like"/>
</dbReference>
<dbReference type="Proteomes" id="UP000678393">
    <property type="component" value="Unassembled WGS sequence"/>
</dbReference>
<feature type="repeat" description="Filamin" evidence="3">
    <location>
        <begin position="1"/>
        <end position="22"/>
    </location>
</feature>
<feature type="repeat" description="Filamin" evidence="3">
    <location>
        <begin position="110"/>
        <end position="202"/>
    </location>
</feature>
<evidence type="ECO:0000256" key="2">
    <source>
        <dbReference type="ARBA" id="ARBA00022737"/>
    </source>
</evidence>
<dbReference type="GO" id="GO:0030036">
    <property type="term" value="P:actin cytoskeleton organization"/>
    <property type="evidence" value="ECO:0007669"/>
    <property type="project" value="InterPro"/>
</dbReference>
<keyword evidence="6" id="KW-1185">Reference proteome</keyword>
<feature type="repeat" description="Filamin" evidence="3">
    <location>
        <begin position="303"/>
        <end position="396"/>
    </location>
</feature>
<dbReference type="PANTHER" id="PTHR38537">
    <property type="entry name" value="JITTERBUG, ISOFORM N"/>
    <property type="match status" value="1"/>
</dbReference>
<comment type="caution">
    <text evidence="5">The sequence shown here is derived from an EMBL/GenBank/DDBJ whole genome shotgun (WGS) entry which is preliminary data.</text>
</comment>
<proteinExistence type="inferred from homology"/>
<dbReference type="Gene3D" id="2.60.40.10">
    <property type="entry name" value="Immunoglobulins"/>
    <property type="match status" value="7"/>
</dbReference>
<organism evidence="5 6">
    <name type="scientific">Candidula unifasciata</name>
    <dbReference type="NCBI Taxonomy" id="100452"/>
    <lineage>
        <taxon>Eukaryota</taxon>
        <taxon>Metazoa</taxon>
        <taxon>Spiralia</taxon>
        <taxon>Lophotrochozoa</taxon>
        <taxon>Mollusca</taxon>
        <taxon>Gastropoda</taxon>
        <taxon>Heterobranchia</taxon>
        <taxon>Euthyneura</taxon>
        <taxon>Panpulmonata</taxon>
        <taxon>Eupulmonata</taxon>
        <taxon>Stylommatophora</taxon>
        <taxon>Helicina</taxon>
        <taxon>Helicoidea</taxon>
        <taxon>Geomitridae</taxon>
        <taxon>Candidula</taxon>
    </lineage>
</organism>
<dbReference type="FunFam" id="2.60.40.10:FF:001145">
    <property type="entry name" value="Jitterbug, isoform I"/>
    <property type="match status" value="1"/>
</dbReference>
<gene>
    <name evidence="5" type="ORF">CUNI_LOCUS12777</name>
</gene>
<feature type="repeat" description="Filamin" evidence="3">
    <location>
        <begin position="491"/>
        <end position="587"/>
    </location>
</feature>
<dbReference type="OrthoDB" id="18740at2759"/>
<reference evidence="5" key="1">
    <citation type="submission" date="2021-04" db="EMBL/GenBank/DDBJ databases">
        <authorList>
            <consortium name="Molecular Ecology Group"/>
        </authorList>
    </citation>
    <scope>NUCLEOTIDE SEQUENCE</scope>
</reference>
<evidence type="ECO:0000313" key="6">
    <source>
        <dbReference type="Proteomes" id="UP000678393"/>
    </source>
</evidence>
<feature type="repeat" description="Filamin" evidence="3">
    <location>
        <begin position="397"/>
        <end position="490"/>
    </location>
</feature>
<evidence type="ECO:0000256" key="4">
    <source>
        <dbReference type="SAM" id="MobiDB-lite"/>
    </source>
</evidence>
<keyword evidence="2" id="KW-0677">Repeat</keyword>
<dbReference type="PROSITE" id="PS50194">
    <property type="entry name" value="FILAMIN_REPEAT"/>
    <property type="match status" value="7"/>
</dbReference>
<dbReference type="InterPro" id="IPR014756">
    <property type="entry name" value="Ig_E-set"/>
</dbReference>
<feature type="repeat" description="Filamin" evidence="3">
    <location>
        <begin position="200"/>
        <end position="301"/>
    </location>
</feature>
<evidence type="ECO:0000256" key="1">
    <source>
        <dbReference type="ARBA" id="ARBA00009238"/>
    </source>
</evidence>
<dbReference type="InterPro" id="IPR044801">
    <property type="entry name" value="Filamin"/>
</dbReference>
<feature type="compositionally biased region" description="Low complexity" evidence="4">
    <location>
        <begin position="616"/>
        <end position="635"/>
    </location>
</feature>
<dbReference type="AlphaFoldDB" id="A0A8S3ZDF8"/>
<comment type="similarity">
    <text evidence="1">Belongs to the filamin family.</text>
</comment>
<name>A0A8S3ZDF8_9EUPU</name>
<dbReference type="PANTHER" id="PTHR38537:SF16">
    <property type="entry name" value="CALPONIN-HOMOLOGY (CH) DOMAIN-CONTAINING PROTEIN"/>
    <property type="match status" value="1"/>
</dbReference>
<feature type="non-terminal residue" evidence="5">
    <location>
        <position position="1"/>
    </location>
</feature>
<accession>A0A8S3ZDF8</accession>